<dbReference type="Gene3D" id="3.60.21.10">
    <property type="match status" value="1"/>
</dbReference>
<dbReference type="EC" id="3.1.3.16" evidence="1"/>
<proteinExistence type="inferred from homology"/>
<evidence type="ECO:0000313" key="3">
    <source>
        <dbReference type="EMBL" id="KAI1701826.1"/>
    </source>
</evidence>
<dbReference type="SUPFAM" id="SSF56300">
    <property type="entry name" value="Metallo-dependent phosphatases"/>
    <property type="match status" value="1"/>
</dbReference>
<evidence type="ECO:0000313" key="4">
    <source>
        <dbReference type="Proteomes" id="UP001201812"/>
    </source>
</evidence>
<dbReference type="InterPro" id="IPR050341">
    <property type="entry name" value="PP1_catalytic_subunit"/>
</dbReference>
<name>A0AAD4QUD7_9BILA</name>
<dbReference type="Pfam" id="PF00149">
    <property type="entry name" value="Metallophos"/>
    <property type="match status" value="1"/>
</dbReference>
<dbReference type="GO" id="GO:0004722">
    <property type="term" value="F:protein serine/threonine phosphatase activity"/>
    <property type="evidence" value="ECO:0007669"/>
    <property type="project" value="UniProtKB-EC"/>
</dbReference>
<comment type="caution">
    <text evidence="3">The sequence shown here is derived from an EMBL/GenBank/DDBJ whole genome shotgun (WGS) entry which is preliminary data.</text>
</comment>
<dbReference type="GO" id="GO:0005634">
    <property type="term" value="C:nucleus"/>
    <property type="evidence" value="ECO:0007669"/>
    <property type="project" value="TreeGrafter"/>
</dbReference>
<dbReference type="InterPro" id="IPR029052">
    <property type="entry name" value="Metallo-depent_PP-like"/>
</dbReference>
<dbReference type="PANTHER" id="PTHR11668">
    <property type="entry name" value="SERINE/THREONINE PROTEIN PHOSPHATASE"/>
    <property type="match status" value="1"/>
</dbReference>
<keyword evidence="1" id="KW-0378">Hydrolase</keyword>
<organism evidence="3 4">
    <name type="scientific">Ditylenchus destructor</name>
    <dbReference type="NCBI Taxonomy" id="166010"/>
    <lineage>
        <taxon>Eukaryota</taxon>
        <taxon>Metazoa</taxon>
        <taxon>Ecdysozoa</taxon>
        <taxon>Nematoda</taxon>
        <taxon>Chromadorea</taxon>
        <taxon>Rhabditida</taxon>
        <taxon>Tylenchina</taxon>
        <taxon>Tylenchomorpha</taxon>
        <taxon>Sphaerularioidea</taxon>
        <taxon>Anguinidae</taxon>
        <taxon>Anguininae</taxon>
        <taxon>Ditylenchus</taxon>
    </lineage>
</organism>
<evidence type="ECO:0000259" key="2">
    <source>
        <dbReference type="PROSITE" id="PS00125"/>
    </source>
</evidence>
<comment type="similarity">
    <text evidence="1">Belongs to the PPP phosphatase family.</text>
</comment>
<feature type="domain" description="Serine/threonine specific protein phosphatases" evidence="2">
    <location>
        <begin position="176"/>
        <end position="181"/>
    </location>
</feature>
<dbReference type="PANTHER" id="PTHR11668:SF491">
    <property type="entry name" value="SERINE_THREONINE-PROTEIN PHOSPHATASE"/>
    <property type="match status" value="1"/>
</dbReference>
<dbReference type="PROSITE" id="PS00125">
    <property type="entry name" value="SER_THR_PHOSPHATASE"/>
    <property type="match status" value="1"/>
</dbReference>
<dbReference type="PRINTS" id="PR00114">
    <property type="entry name" value="STPHPHTASE"/>
</dbReference>
<keyword evidence="4" id="KW-1185">Reference proteome</keyword>
<accession>A0AAD4QUD7</accession>
<dbReference type="EMBL" id="JAKKPZ010000110">
    <property type="protein sequence ID" value="KAI1701826.1"/>
    <property type="molecule type" value="Genomic_DNA"/>
</dbReference>
<protein>
    <recommendedName>
        <fullName evidence="1">Serine/threonine-protein phosphatase</fullName>
        <ecNumber evidence="1">3.1.3.16</ecNumber>
    </recommendedName>
</protein>
<dbReference type="GO" id="GO:0005737">
    <property type="term" value="C:cytoplasm"/>
    <property type="evidence" value="ECO:0007669"/>
    <property type="project" value="TreeGrafter"/>
</dbReference>
<reference evidence="3" key="1">
    <citation type="submission" date="2022-01" db="EMBL/GenBank/DDBJ databases">
        <title>Genome Sequence Resource for Two Populations of Ditylenchus destructor, the Migratory Endoparasitic Phytonematode.</title>
        <authorList>
            <person name="Zhang H."/>
            <person name="Lin R."/>
            <person name="Xie B."/>
        </authorList>
    </citation>
    <scope>NUCLEOTIDE SEQUENCE</scope>
    <source>
        <strain evidence="3">BazhouSP</strain>
    </source>
</reference>
<dbReference type="SMART" id="SM00156">
    <property type="entry name" value="PP2Ac"/>
    <property type="match status" value="1"/>
</dbReference>
<dbReference type="AlphaFoldDB" id="A0AAD4QUD7"/>
<gene>
    <name evidence="3" type="ORF">DdX_15852</name>
</gene>
<dbReference type="Proteomes" id="UP001201812">
    <property type="component" value="Unassembled WGS sequence"/>
</dbReference>
<evidence type="ECO:0000256" key="1">
    <source>
        <dbReference type="RuleBase" id="RU004273"/>
    </source>
</evidence>
<dbReference type="InterPro" id="IPR004843">
    <property type="entry name" value="Calcineurin-like_PHP"/>
</dbReference>
<comment type="catalytic activity">
    <reaction evidence="1">
        <text>O-phospho-L-threonyl-[protein] + H2O = L-threonyl-[protein] + phosphate</text>
        <dbReference type="Rhea" id="RHEA:47004"/>
        <dbReference type="Rhea" id="RHEA-COMP:11060"/>
        <dbReference type="Rhea" id="RHEA-COMP:11605"/>
        <dbReference type="ChEBI" id="CHEBI:15377"/>
        <dbReference type="ChEBI" id="CHEBI:30013"/>
        <dbReference type="ChEBI" id="CHEBI:43474"/>
        <dbReference type="ChEBI" id="CHEBI:61977"/>
        <dbReference type="EC" id="3.1.3.16"/>
    </reaction>
</comment>
<dbReference type="InterPro" id="IPR006186">
    <property type="entry name" value="Ser/Thr-sp_prot-phosphatase"/>
</dbReference>
<sequence length="387" mass="45012">MGVRVAVCVECRHRNLLEALKKMLYFRSNFNLYLSLQIFLYLSALFSSNAERNPDLVSNLDSKVQEPETQNLAEDALFDSYIEKLFQSVDEMEKKPQENFLLRDFGFIHLVMKRALERFKAEQVMLELELFDAHGRPPSQKYLFLGDYVDRGSHSLEVIVLLFLLKIRYPDKIYLLRGNHECAATNYHYGFYAELLGKFPGDQRIQSEELWGRFQEVFDWMPFTALINQKFLCMHGGISPRLRTLDQLRNLPRPIEPSNDADDDYSMANDLIWADPDPRMGAKETFKRSARGTSYHFSEKALKNVLEKLKLEMVVRAHQVMMNGYEFFGSEKKLVTVFSAPNYMGYVMNKAAVMKIDRNGSYTFTLIEPVPKPKEEAEQKKGVKEEL</sequence>